<feature type="transmembrane region" description="Helical" evidence="15">
    <location>
        <begin position="6"/>
        <end position="23"/>
    </location>
</feature>
<dbReference type="GO" id="GO:0005789">
    <property type="term" value="C:endoplasmic reticulum membrane"/>
    <property type="evidence" value="ECO:0007669"/>
    <property type="project" value="TreeGrafter"/>
</dbReference>
<dbReference type="EMBL" id="NEVH01006750">
    <property type="protein sequence ID" value="PNF36566.1"/>
    <property type="molecule type" value="Genomic_DNA"/>
</dbReference>
<dbReference type="PRINTS" id="PR00081">
    <property type="entry name" value="GDHRDH"/>
</dbReference>
<evidence type="ECO:0000256" key="10">
    <source>
        <dbReference type="ARBA" id="ARBA00023098"/>
    </source>
</evidence>
<dbReference type="Proteomes" id="UP000235965">
    <property type="component" value="Unassembled WGS sequence"/>
</dbReference>
<proteinExistence type="inferred from homology"/>
<keyword evidence="17" id="KW-1185">Reference proteome</keyword>
<dbReference type="PRINTS" id="PR00080">
    <property type="entry name" value="SDRFAMILY"/>
</dbReference>
<dbReference type="FunFam" id="3.40.50.720:FF:000165">
    <property type="entry name" value="3-ketodihydrosphingosine reductase"/>
    <property type="match status" value="1"/>
</dbReference>
<dbReference type="Pfam" id="PF00106">
    <property type="entry name" value="adh_short"/>
    <property type="match status" value="1"/>
</dbReference>
<evidence type="ECO:0000256" key="6">
    <source>
        <dbReference type="ARBA" id="ARBA00022824"/>
    </source>
</evidence>
<dbReference type="AlphaFoldDB" id="A0A2J7R6X5"/>
<evidence type="ECO:0000256" key="4">
    <source>
        <dbReference type="ARBA" id="ARBA00006484"/>
    </source>
</evidence>
<dbReference type="GO" id="GO:0047560">
    <property type="term" value="F:3-dehydrosphinganine reductase activity"/>
    <property type="evidence" value="ECO:0007669"/>
    <property type="project" value="UniProtKB-EC"/>
</dbReference>
<evidence type="ECO:0000313" key="16">
    <source>
        <dbReference type="EMBL" id="PNF36566.1"/>
    </source>
</evidence>
<evidence type="ECO:0000256" key="9">
    <source>
        <dbReference type="ARBA" id="ARBA00023002"/>
    </source>
</evidence>
<dbReference type="PANTHER" id="PTHR43550:SF3">
    <property type="entry name" value="3-KETODIHYDROSPHINGOSINE REDUCTASE"/>
    <property type="match status" value="1"/>
</dbReference>
<dbReference type="OrthoDB" id="37659at2759"/>
<comment type="similarity">
    <text evidence="4 14">Belongs to the short-chain dehydrogenases/reductases (SDR) family.</text>
</comment>
<evidence type="ECO:0000256" key="8">
    <source>
        <dbReference type="ARBA" id="ARBA00022919"/>
    </source>
</evidence>
<dbReference type="CDD" id="cd08939">
    <property type="entry name" value="KDSR-like_SDR_c"/>
    <property type="match status" value="1"/>
</dbReference>
<organism evidence="16 17">
    <name type="scientific">Cryptotermes secundus</name>
    <dbReference type="NCBI Taxonomy" id="105785"/>
    <lineage>
        <taxon>Eukaryota</taxon>
        <taxon>Metazoa</taxon>
        <taxon>Ecdysozoa</taxon>
        <taxon>Arthropoda</taxon>
        <taxon>Hexapoda</taxon>
        <taxon>Insecta</taxon>
        <taxon>Pterygota</taxon>
        <taxon>Neoptera</taxon>
        <taxon>Polyneoptera</taxon>
        <taxon>Dictyoptera</taxon>
        <taxon>Blattodea</taxon>
        <taxon>Blattoidea</taxon>
        <taxon>Termitoidae</taxon>
        <taxon>Kalotermitidae</taxon>
        <taxon>Cryptotermitinae</taxon>
        <taxon>Cryptotermes</taxon>
    </lineage>
</organism>
<dbReference type="PANTHER" id="PTHR43550">
    <property type="entry name" value="3-KETODIHYDROSPHINGOSINE REDUCTASE"/>
    <property type="match status" value="1"/>
</dbReference>
<evidence type="ECO:0000256" key="3">
    <source>
        <dbReference type="ARBA" id="ARBA00004991"/>
    </source>
</evidence>
<evidence type="ECO:0000256" key="15">
    <source>
        <dbReference type="SAM" id="Phobius"/>
    </source>
</evidence>
<keyword evidence="15" id="KW-1133">Transmembrane helix</keyword>
<gene>
    <name evidence="16" type="primary">KDSR_3</name>
    <name evidence="16" type="ORF">B7P43_G15343</name>
</gene>
<dbReference type="InterPro" id="IPR045022">
    <property type="entry name" value="KDSR-like"/>
</dbReference>
<dbReference type="Gene3D" id="3.40.50.720">
    <property type="entry name" value="NAD(P)-binding Rossmann-like Domain"/>
    <property type="match status" value="1"/>
</dbReference>
<evidence type="ECO:0000256" key="1">
    <source>
        <dbReference type="ARBA" id="ARBA00004240"/>
    </source>
</evidence>
<comment type="subcellular location">
    <subcellularLocation>
        <location evidence="1">Endoplasmic reticulum</location>
    </subcellularLocation>
</comment>
<feature type="transmembrane region" description="Helical" evidence="15">
    <location>
        <begin position="291"/>
        <end position="311"/>
    </location>
</feature>
<protein>
    <recommendedName>
        <fullName evidence="11">3-dehydrosphinganine reductase</fullName>
        <ecNumber evidence="11">1.1.1.102</ecNumber>
    </recommendedName>
</protein>
<keyword evidence="9" id="KW-0560">Oxidoreductase</keyword>
<keyword evidence="6" id="KW-0256">Endoplasmic reticulum</keyword>
<dbReference type="InterPro" id="IPR020904">
    <property type="entry name" value="Sc_DH/Rdtase_CS"/>
</dbReference>
<comment type="function">
    <text evidence="12">Catalyzes the reduction of 3'-oxosphinganine (3-ketodihydrosphingosine/KDS) to sphinganine (dihydrosphingosine/DHS), the second step of de novo sphingolipid biosynthesis.</text>
</comment>
<dbReference type="STRING" id="105785.A0A2J7R6X5"/>
<dbReference type="PROSITE" id="PS00061">
    <property type="entry name" value="ADH_SHORT"/>
    <property type="match status" value="1"/>
</dbReference>
<dbReference type="SUPFAM" id="SSF51735">
    <property type="entry name" value="NAD(P)-binding Rossmann-fold domains"/>
    <property type="match status" value="1"/>
</dbReference>
<evidence type="ECO:0000313" key="17">
    <source>
        <dbReference type="Proteomes" id="UP000235965"/>
    </source>
</evidence>
<evidence type="ECO:0000256" key="14">
    <source>
        <dbReference type="RuleBase" id="RU000363"/>
    </source>
</evidence>
<keyword evidence="8" id="KW-0746">Sphingolipid metabolism</keyword>
<name>A0A2J7R6X5_9NEOP</name>
<dbReference type="InParanoid" id="A0A2J7R6X5"/>
<dbReference type="GO" id="GO:0006666">
    <property type="term" value="P:3-keto-sphinganine metabolic process"/>
    <property type="evidence" value="ECO:0007669"/>
    <property type="project" value="InterPro"/>
</dbReference>
<keyword evidence="7" id="KW-0521">NADP</keyword>
<keyword evidence="5" id="KW-0547">Nucleotide-binding</keyword>
<evidence type="ECO:0000256" key="5">
    <source>
        <dbReference type="ARBA" id="ARBA00022741"/>
    </source>
</evidence>
<dbReference type="GO" id="GO:0030148">
    <property type="term" value="P:sphingolipid biosynthetic process"/>
    <property type="evidence" value="ECO:0007669"/>
    <property type="project" value="InterPro"/>
</dbReference>
<evidence type="ECO:0000256" key="2">
    <source>
        <dbReference type="ARBA" id="ARBA00004760"/>
    </source>
</evidence>
<dbReference type="InterPro" id="IPR036291">
    <property type="entry name" value="NAD(P)-bd_dom_sf"/>
</dbReference>
<evidence type="ECO:0000256" key="13">
    <source>
        <dbReference type="ARBA" id="ARBA00048930"/>
    </source>
</evidence>
<keyword evidence="15" id="KW-0472">Membrane</keyword>
<evidence type="ECO:0000256" key="11">
    <source>
        <dbReference type="ARBA" id="ARBA00026112"/>
    </source>
</evidence>
<comment type="pathway">
    <text evidence="2">Lipid metabolism; sphingolipid metabolism.</text>
</comment>
<comment type="pathway">
    <text evidence="3">Sphingolipid metabolism.</text>
</comment>
<dbReference type="InterPro" id="IPR002347">
    <property type="entry name" value="SDR_fam"/>
</dbReference>
<dbReference type="EC" id="1.1.1.102" evidence="11"/>
<dbReference type="FunCoup" id="A0A2J7R6X5">
    <property type="interactions" value="904"/>
</dbReference>
<keyword evidence="10" id="KW-0443">Lipid metabolism</keyword>
<keyword evidence="15" id="KW-0812">Transmembrane</keyword>
<dbReference type="GO" id="GO:0000166">
    <property type="term" value="F:nucleotide binding"/>
    <property type="evidence" value="ECO:0007669"/>
    <property type="project" value="UniProtKB-KW"/>
</dbReference>
<evidence type="ECO:0000256" key="7">
    <source>
        <dbReference type="ARBA" id="ARBA00022857"/>
    </source>
</evidence>
<evidence type="ECO:0000256" key="12">
    <source>
        <dbReference type="ARBA" id="ARBA00044737"/>
    </source>
</evidence>
<sequence>MWTAIVYIVVLFLIVRVTKRLLFRSKLQPLESKHVVVTGGSSGIGKCVAIEAVSRGAHVTLIARDVKKLESAVAEVAKYCLHHEKQKVQFISLDVSENYEDIEKALLDAEEENGPISMLVNCAGMAICGRLEDTAVEDIKRLLNLNFLGTLYPTKAVISRMKGRGEGRIVIVASQAALLGIYGYTAYSSTKFALRGLAESLHMEAKPYNISVTLSFPPDTDTPGFATEEKSKPMETRLISQSAGLVSPEVVAKQIIMDALAGNFYSTVGAEGFMLTTLCAGMTPVSSLFELVTQVCLMGFMRLVSVCYLMSFHRIIRNCMKTRDQTKKLE</sequence>
<reference evidence="16 17" key="1">
    <citation type="submission" date="2017-12" db="EMBL/GenBank/DDBJ databases">
        <title>Hemimetabolous genomes reveal molecular basis of termite eusociality.</title>
        <authorList>
            <person name="Harrison M.C."/>
            <person name="Jongepier E."/>
            <person name="Robertson H.M."/>
            <person name="Arning N."/>
            <person name="Bitard-Feildel T."/>
            <person name="Chao H."/>
            <person name="Childers C.P."/>
            <person name="Dinh H."/>
            <person name="Doddapaneni H."/>
            <person name="Dugan S."/>
            <person name="Gowin J."/>
            <person name="Greiner C."/>
            <person name="Han Y."/>
            <person name="Hu H."/>
            <person name="Hughes D.S.T."/>
            <person name="Huylmans A.-K."/>
            <person name="Kemena C."/>
            <person name="Kremer L.P.M."/>
            <person name="Lee S.L."/>
            <person name="Lopez-Ezquerra A."/>
            <person name="Mallet L."/>
            <person name="Monroy-Kuhn J.M."/>
            <person name="Moser A."/>
            <person name="Murali S.C."/>
            <person name="Muzny D.M."/>
            <person name="Otani S."/>
            <person name="Piulachs M.-D."/>
            <person name="Poelchau M."/>
            <person name="Qu J."/>
            <person name="Schaub F."/>
            <person name="Wada-Katsumata A."/>
            <person name="Worley K.C."/>
            <person name="Xie Q."/>
            <person name="Ylla G."/>
            <person name="Poulsen M."/>
            <person name="Gibbs R.A."/>
            <person name="Schal C."/>
            <person name="Richards S."/>
            <person name="Belles X."/>
            <person name="Korb J."/>
            <person name="Bornberg-Bauer E."/>
        </authorList>
    </citation>
    <scope>NUCLEOTIDE SEQUENCE [LARGE SCALE GENOMIC DNA]</scope>
    <source>
        <tissue evidence="16">Whole body</tissue>
    </source>
</reference>
<accession>A0A2J7R6X5</accession>
<feature type="transmembrane region" description="Helical" evidence="15">
    <location>
        <begin position="169"/>
        <end position="187"/>
    </location>
</feature>
<comment type="catalytic activity">
    <reaction evidence="13">
        <text>sphinganine + NADP(+) = 3-oxosphinganine + NADPH + H(+)</text>
        <dbReference type="Rhea" id="RHEA:22640"/>
        <dbReference type="ChEBI" id="CHEBI:15378"/>
        <dbReference type="ChEBI" id="CHEBI:57783"/>
        <dbReference type="ChEBI" id="CHEBI:57817"/>
        <dbReference type="ChEBI" id="CHEBI:58299"/>
        <dbReference type="ChEBI" id="CHEBI:58349"/>
        <dbReference type="EC" id="1.1.1.102"/>
    </reaction>
    <physiologicalReaction direction="right-to-left" evidence="13">
        <dbReference type="Rhea" id="RHEA:22642"/>
    </physiologicalReaction>
</comment>
<comment type="caution">
    <text evidence="16">The sequence shown here is derived from an EMBL/GenBank/DDBJ whole genome shotgun (WGS) entry which is preliminary data.</text>
</comment>